<evidence type="ECO:0000256" key="4">
    <source>
        <dbReference type="ARBA" id="ARBA00022679"/>
    </source>
</evidence>
<gene>
    <name evidence="7" type="primary">dhaM</name>
    <name evidence="7" type="ORF">NXS10_04230</name>
</gene>
<dbReference type="Proteomes" id="UP001206548">
    <property type="component" value="Unassembled WGS sequence"/>
</dbReference>
<comment type="function">
    <text evidence="2">Component of the dihydroxyacetone kinase complex, which is responsible for the phosphoenolpyruvate (PEP)-dependent phosphorylation of dihydroxyacetone. DhaM serves as the phosphoryl donor. Is phosphorylated by phosphoenolpyruvate in an EI- and HPr-dependent reaction, and a phosphorelay system on histidine residues finally leads to phosphoryl transfer to DhaL and dihydroxyacetone.</text>
</comment>
<proteinExistence type="predicted"/>
<accession>A0ABT2F702</accession>
<protein>
    <recommendedName>
        <fullName evidence="3">phosphoenolpyruvate--glycerone phosphotransferase</fullName>
        <ecNumber evidence="3">2.7.1.121</ecNumber>
    </recommendedName>
</protein>
<dbReference type="EMBL" id="JANUXX010000004">
    <property type="protein sequence ID" value="MCS4488165.1"/>
    <property type="molecule type" value="Genomic_DNA"/>
</dbReference>
<feature type="domain" description="PTS EIIA type-4" evidence="6">
    <location>
        <begin position="3"/>
        <end position="124"/>
    </location>
</feature>
<dbReference type="GO" id="GO:0047324">
    <property type="term" value="F:phosphoenolpyruvate-glycerone phosphotransferase activity"/>
    <property type="evidence" value="ECO:0007669"/>
    <property type="project" value="UniProtKB-EC"/>
</dbReference>
<dbReference type="RefSeq" id="WP_259138018.1">
    <property type="nucleotide sequence ID" value="NZ_JANUXX010000004.1"/>
</dbReference>
<dbReference type="EC" id="2.7.1.121" evidence="3"/>
<evidence type="ECO:0000313" key="7">
    <source>
        <dbReference type="EMBL" id="MCS4488165.1"/>
    </source>
</evidence>
<dbReference type="InterPro" id="IPR039643">
    <property type="entry name" value="DhaM"/>
</dbReference>
<dbReference type="Gene3D" id="3.40.50.510">
    <property type="entry name" value="Phosphotransferase system, mannose-type IIA component"/>
    <property type="match status" value="1"/>
</dbReference>
<dbReference type="InterPro" id="IPR004701">
    <property type="entry name" value="PTS_EIIA_man-typ"/>
</dbReference>
<dbReference type="InterPro" id="IPR012844">
    <property type="entry name" value="DhaM_N"/>
</dbReference>
<comment type="catalytic activity">
    <reaction evidence="1">
        <text>dihydroxyacetone + phosphoenolpyruvate = dihydroxyacetone phosphate + pyruvate</text>
        <dbReference type="Rhea" id="RHEA:18381"/>
        <dbReference type="ChEBI" id="CHEBI:15361"/>
        <dbReference type="ChEBI" id="CHEBI:16016"/>
        <dbReference type="ChEBI" id="CHEBI:57642"/>
        <dbReference type="ChEBI" id="CHEBI:58702"/>
        <dbReference type="EC" id="2.7.1.121"/>
    </reaction>
</comment>
<dbReference type="PROSITE" id="PS51096">
    <property type="entry name" value="PTS_EIIA_TYPE_4"/>
    <property type="match status" value="1"/>
</dbReference>
<comment type="caution">
    <text evidence="7">The sequence shown here is derived from an EMBL/GenBank/DDBJ whole genome shotgun (WGS) entry which is preliminary data.</text>
</comment>
<evidence type="ECO:0000313" key="8">
    <source>
        <dbReference type="Proteomes" id="UP001206548"/>
    </source>
</evidence>
<dbReference type="PANTHER" id="PTHR38594">
    <property type="entry name" value="PEP-DEPENDENT DIHYDROXYACETONE KINASE, PHOSPHORYL DONOR SUBUNIT DHAM"/>
    <property type="match status" value="1"/>
</dbReference>
<evidence type="ECO:0000256" key="1">
    <source>
        <dbReference type="ARBA" id="ARBA00001113"/>
    </source>
</evidence>
<keyword evidence="7" id="KW-0418">Kinase</keyword>
<dbReference type="SUPFAM" id="SSF53062">
    <property type="entry name" value="PTS system fructose IIA component-like"/>
    <property type="match status" value="1"/>
</dbReference>
<keyword evidence="4 7" id="KW-0808">Transferase</keyword>
<dbReference type="Pfam" id="PF03610">
    <property type="entry name" value="EIIA-man"/>
    <property type="match status" value="1"/>
</dbReference>
<evidence type="ECO:0000256" key="3">
    <source>
        <dbReference type="ARBA" id="ARBA00012095"/>
    </source>
</evidence>
<dbReference type="PANTHER" id="PTHR38594:SF1">
    <property type="entry name" value="PEP-DEPENDENT DIHYDROXYACETONE KINASE, PHOSPHORYL DONOR SUBUNIT DHAM"/>
    <property type="match status" value="1"/>
</dbReference>
<dbReference type="NCBIfam" id="TIGR02364">
    <property type="entry name" value="dha_pts"/>
    <property type="match status" value="1"/>
</dbReference>
<name>A0ABT2F702_9STRE</name>
<evidence type="ECO:0000256" key="5">
    <source>
        <dbReference type="ARBA" id="ARBA00046577"/>
    </source>
</evidence>
<evidence type="ECO:0000259" key="6">
    <source>
        <dbReference type="PROSITE" id="PS51096"/>
    </source>
</evidence>
<keyword evidence="8" id="KW-1185">Reference proteome</keyword>
<reference evidence="7 8" key="1">
    <citation type="journal article" date="2023" name="Int. J. Syst. Evol. Microbiol.">
        <title>Streptococcus sciuri sp. nov., Staphylococcus marylandisciuri sp. nov. and Staphylococcus americanisciuri sp. nov., isolated from faeces of eastern grey squirrel (Sciurus carolinensis).</title>
        <authorList>
            <person name="Volokhov D.V."/>
            <person name="Zagorodnyaya T.A."/>
            <person name="Furtak V.A."/>
            <person name="Nattanmai G."/>
            <person name="Randall L."/>
            <person name="Jose S."/>
            <person name="Gao Y."/>
            <person name="Eisenberg T."/>
            <person name="Delmonte P."/>
            <person name="Blom J."/>
            <person name="Mitchell K.K."/>
        </authorList>
    </citation>
    <scope>NUCLEOTIDE SEQUENCE [LARGE SCALE GENOMIC DNA]</scope>
    <source>
        <strain evidence="7 8">SQ9-PEA</strain>
    </source>
</reference>
<dbReference type="InterPro" id="IPR036662">
    <property type="entry name" value="PTS_EIIA_man-typ_sf"/>
</dbReference>
<organism evidence="7 8">
    <name type="scientific">Streptococcus sciuri</name>
    <dbReference type="NCBI Taxonomy" id="2973939"/>
    <lineage>
        <taxon>Bacteria</taxon>
        <taxon>Bacillati</taxon>
        <taxon>Bacillota</taxon>
        <taxon>Bacilli</taxon>
        <taxon>Lactobacillales</taxon>
        <taxon>Streptococcaceae</taxon>
        <taxon>Streptococcus</taxon>
    </lineage>
</organism>
<sequence length="124" mass="13474">MSKLGIIIVSHSKNLAQGIVDLINEVAKDIPLTYIGGTPDNGIGTNFERVQEIVDLNPAEELLAFYDLGSARMNIEMVADFSNKVIHIQHVPIVEGSYTAAALLQAGGDKDTIITQLEELRITK</sequence>
<evidence type="ECO:0000256" key="2">
    <source>
        <dbReference type="ARBA" id="ARBA00002788"/>
    </source>
</evidence>
<comment type="subunit">
    <text evidence="5">Homodimer. The dihydroxyacetone kinase complex is composed of a homodimer of DhaM, a homodimer of DhaK and the subunit DhaL.</text>
</comment>